<dbReference type="InterPro" id="IPR016364">
    <property type="entry name" value="Surface_antigen_Rickettsia"/>
</dbReference>
<accession>A0ABW2R8U1</accession>
<reference evidence="8" key="1">
    <citation type="journal article" date="2019" name="Int. J. Syst. Evol. Microbiol.">
        <title>The Global Catalogue of Microorganisms (GCM) 10K type strain sequencing project: providing services to taxonomists for standard genome sequencing and annotation.</title>
        <authorList>
            <consortium name="The Broad Institute Genomics Platform"/>
            <consortium name="The Broad Institute Genome Sequencing Center for Infectious Disease"/>
            <person name="Wu L."/>
            <person name="Ma J."/>
        </authorList>
    </citation>
    <scope>NUCLEOTIDE SEQUENCE [LARGE SCALE GENOMIC DNA]</scope>
    <source>
        <strain evidence="8">CCUG 54518</strain>
    </source>
</reference>
<evidence type="ECO:0000256" key="1">
    <source>
        <dbReference type="ARBA" id="ARBA00004370"/>
    </source>
</evidence>
<protein>
    <submittedName>
        <fullName evidence="7">RT0821/Lpp0805 family surface protein</fullName>
    </submittedName>
</protein>
<dbReference type="EMBL" id="JBHTBX010000004">
    <property type="protein sequence ID" value="MFC7434510.1"/>
    <property type="molecule type" value="Genomic_DNA"/>
</dbReference>
<evidence type="ECO:0000313" key="8">
    <source>
        <dbReference type="Proteomes" id="UP001596495"/>
    </source>
</evidence>
<dbReference type="PANTHER" id="PTHR35603:SF2">
    <property type="entry name" value="OUTER MEMBRANE LIPOPROTEIN"/>
    <property type="match status" value="1"/>
</dbReference>
<evidence type="ECO:0000256" key="4">
    <source>
        <dbReference type="ARBA" id="ARBA00023139"/>
    </source>
</evidence>
<proteinExistence type="predicted"/>
<dbReference type="InterPro" id="IPR051407">
    <property type="entry name" value="Bact_OM_lipoprot/Surf_antigen"/>
</dbReference>
<keyword evidence="3" id="KW-0472">Membrane</keyword>
<evidence type="ECO:0000313" key="7">
    <source>
        <dbReference type="EMBL" id="MFC7434510.1"/>
    </source>
</evidence>
<dbReference type="Pfam" id="PF16998">
    <property type="entry name" value="17kDa_Anti_2"/>
    <property type="match status" value="1"/>
</dbReference>
<dbReference type="InterPro" id="IPR032635">
    <property type="entry name" value="Anti_2"/>
</dbReference>
<keyword evidence="8" id="KW-1185">Reference proteome</keyword>
<name>A0ABW2R8U1_9BURK</name>
<evidence type="ECO:0000256" key="2">
    <source>
        <dbReference type="ARBA" id="ARBA00022729"/>
    </source>
</evidence>
<dbReference type="Proteomes" id="UP001596495">
    <property type="component" value="Unassembled WGS sequence"/>
</dbReference>
<feature type="domain" description="Glycine zipper 2TM" evidence="5">
    <location>
        <begin position="34"/>
        <end position="74"/>
    </location>
</feature>
<dbReference type="RefSeq" id="WP_374642908.1">
    <property type="nucleotide sequence ID" value="NZ_JBHTBX010000004.1"/>
</dbReference>
<evidence type="ECO:0000259" key="6">
    <source>
        <dbReference type="Pfam" id="PF16998"/>
    </source>
</evidence>
<evidence type="ECO:0000256" key="3">
    <source>
        <dbReference type="ARBA" id="ARBA00023136"/>
    </source>
</evidence>
<keyword evidence="4" id="KW-0564">Palmitate</keyword>
<dbReference type="PIRSF" id="PIRSF002721">
    <property type="entry name" value="Surface_antigen_Rickettsia"/>
    <property type="match status" value="1"/>
</dbReference>
<dbReference type="Pfam" id="PF05433">
    <property type="entry name" value="Rick_17kDa_Anti"/>
    <property type="match status" value="1"/>
</dbReference>
<comment type="subcellular location">
    <subcellularLocation>
        <location evidence="1">Membrane</location>
    </subcellularLocation>
</comment>
<keyword evidence="2" id="KW-0732">Signal</keyword>
<sequence>MNLLRLSVPVVASVALVVGLAGCGAVGGPNETSGTIIGGVLGGAVGSQVGGGRGRTVATIIGTMIGANIGANVGRSMDGNDRMRTAQILESSRTGQSSGWVNPDTRNEYVVTPTRTYESAGAPCREYTMRAVVGGQPDTVYGTACRQPDGSWRVVN</sequence>
<gene>
    <name evidence="7" type="ORF">ACFQNJ_08300</name>
</gene>
<organism evidence="7 8">
    <name type="scientific">Hydrogenophaga bisanensis</name>
    <dbReference type="NCBI Taxonomy" id="439611"/>
    <lineage>
        <taxon>Bacteria</taxon>
        <taxon>Pseudomonadati</taxon>
        <taxon>Pseudomonadota</taxon>
        <taxon>Betaproteobacteria</taxon>
        <taxon>Burkholderiales</taxon>
        <taxon>Comamonadaceae</taxon>
        <taxon>Hydrogenophaga</taxon>
    </lineage>
</organism>
<feature type="domain" description="Surface antigen" evidence="6">
    <location>
        <begin position="94"/>
        <end position="156"/>
    </location>
</feature>
<evidence type="ECO:0000259" key="5">
    <source>
        <dbReference type="Pfam" id="PF05433"/>
    </source>
</evidence>
<dbReference type="PANTHER" id="PTHR35603">
    <property type="match status" value="1"/>
</dbReference>
<keyword evidence="4" id="KW-0449">Lipoprotein</keyword>
<dbReference type="InterPro" id="IPR008816">
    <property type="entry name" value="Gly_zipper_2TM_dom"/>
</dbReference>
<dbReference type="PROSITE" id="PS51257">
    <property type="entry name" value="PROKAR_LIPOPROTEIN"/>
    <property type="match status" value="1"/>
</dbReference>
<comment type="caution">
    <text evidence="7">The sequence shown here is derived from an EMBL/GenBank/DDBJ whole genome shotgun (WGS) entry which is preliminary data.</text>
</comment>